<feature type="domain" description="OmpA-like" evidence="7">
    <location>
        <begin position="222"/>
        <end position="336"/>
    </location>
</feature>
<dbReference type="GO" id="GO:0009279">
    <property type="term" value="C:cell outer membrane"/>
    <property type="evidence" value="ECO:0007669"/>
    <property type="project" value="UniProtKB-SubCell"/>
</dbReference>
<dbReference type="InterPro" id="IPR006665">
    <property type="entry name" value="OmpA-like"/>
</dbReference>
<name>A0A1A3NAL4_MYCAS</name>
<evidence type="ECO:0000256" key="6">
    <source>
        <dbReference type="SAM" id="Phobius"/>
    </source>
</evidence>
<dbReference type="SUPFAM" id="SSF103088">
    <property type="entry name" value="OmpA-like"/>
    <property type="match status" value="1"/>
</dbReference>
<protein>
    <recommendedName>
        <fullName evidence="7">OmpA-like domain-containing protein</fullName>
    </recommendedName>
</protein>
<proteinExistence type="predicted"/>
<dbReference type="PANTHER" id="PTHR30329:SF21">
    <property type="entry name" value="LIPOPROTEIN YIAD-RELATED"/>
    <property type="match status" value="1"/>
</dbReference>
<dbReference type="Pfam" id="PF00691">
    <property type="entry name" value="OmpA"/>
    <property type="match status" value="1"/>
</dbReference>
<dbReference type="InterPro" id="IPR036737">
    <property type="entry name" value="OmpA-like_sf"/>
</dbReference>
<accession>A0A1A3NAL4</accession>
<dbReference type="PROSITE" id="PS51123">
    <property type="entry name" value="OMPA_2"/>
    <property type="match status" value="1"/>
</dbReference>
<dbReference type="CDD" id="cd07185">
    <property type="entry name" value="OmpA_C-like"/>
    <property type="match status" value="1"/>
</dbReference>
<keyword evidence="3" id="KW-0998">Cell outer membrane</keyword>
<evidence type="ECO:0000313" key="9">
    <source>
        <dbReference type="Proteomes" id="UP000093629"/>
    </source>
</evidence>
<gene>
    <name evidence="8" type="ORF">A5636_02040</name>
</gene>
<reference evidence="9" key="1">
    <citation type="submission" date="2016-06" db="EMBL/GenBank/DDBJ databases">
        <authorList>
            <person name="Sutton G."/>
            <person name="Brinkac L."/>
            <person name="Sanka R."/>
            <person name="Adams M."/>
            <person name="Lau E."/>
            <person name="Garcia-Basteiro A."/>
            <person name="Lopez-Varela E."/>
            <person name="Palencia S."/>
        </authorList>
    </citation>
    <scope>NUCLEOTIDE SEQUENCE [LARGE SCALE GENOMIC DNA]</scope>
    <source>
        <strain evidence="9">1245139.5</strain>
    </source>
</reference>
<dbReference type="PRINTS" id="PR01021">
    <property type="entry name" value="OMPADOMAIN"/>
</dbReference>
<keyword evidence="6" id="KW-0812">Transmembrane</keyword>
<evidence type="ECO:0000313" key="8">
    <source>
        <dbReference type="EMBL" id="OBK18831.1"/>
    </source>
</evidence>
<dbReference type="PANTHER" id="PTHR30329">
    <property type="entry name" value="STATOR ELEMENT OF FLAGELLAR MOTOR COMPLEX"/>
    <property type="match status" value="1"/>
</dbReference>
<dbReference type="InterPro" id="IPR054121">
    <property type="entry name" value="ArfA_BON-like"/>
</dbReference>
<evidence type="ECO:0000256" key="1">
    <source>
        <dbReference type="ARBA" id="ARBA00004442"/>
    </source>
</evidence>
<dbReference type="EMBL" id="LZLQ01000024">
    <property type="protein sequence ID" value="OBK18831.1"/>
    <property type="molecule type" value="Genomic_DNA"/>
</dbReference>
<dbReference type="InterPro" id="IPR050330">
    <property type="entry name" value="Bact_OuterMem_StrucFunc"/>
</dbReference>
<keyword evidence="9" id="KW-1185">Reference proteome</keyword>
<evidence type="ECO:0000259" key="7">
    <source>
        <dbReference type="PROSITE" id="PS51123"/>
    </source>
</evidence>
<dbReference type="InterPro" id="IPR006664">
    <property type="entry name" value="OMP_bac"/>
</dbReference>
<dbReference type="AlphaFoldDB" id="A0A1A3NAL4"/>
<dbReference type="Pfam" id="PF04972">
    <property type="entry name" value="BON"/>
    <property type="match status" value="1"/>
</dbReference>
<dbReference type="Proteomes" id="UP000093629">
    <property type="component" value="Unassembled WGS sequence"/>
</dbReference>
<feature type="transmembrane region" description="Helical" evidence="6">
    <location>
        <begin position="34"/>
        <end position="54"/>
    </location>
</feature>
<dbReference type="Gene3D" id="3.40.1520.20">
    <property type="match status" value="1"/>
</dbReference>
<evidence type="ECO:0000256" key="5">
    <source>
        <dbReference type="SAM" id="MobiDB-lite"/>
    </source>
</evidence>
<organism evidence="8 9">
    <name type="scientific">Mycobacterium asiaticum</name>
    <dbReference type="NCBI Taxonomy" id="1790"/>
    <lineage>
        <taxon>Bacteria</taxon>
        <taxon>Bacillati</taxon>
        <taxon>Actinomycetota</taxon>
        <taxon>Actinomycetes</taxon>
        <taxon>Mycobacteriales</taxon>
        <taxon>Mycobacteriaceae</taxon>
        <taxon>Mycobacterium</taxon>
    </lineage>
</organism>
<evidence type="ECO:0000256" key="2">
    <source>
        <dbReference type="ARBA" id="ARBA00023136"/>
    </source>
</evidence>
<dbReference type="Gene3D" id="3.30.1330.60">
    <property type="entry name" value="OmpA-like domain"/>
    <property type="match status" value="1"/>
</dbReference>
<comment type="subcellular location">
    <subcellularLocation>
        <location evidence="1">Cell outer membrane</location>
    </subcellularLocation>
</comment>
<sequence length="336" mass="34618">MGAEVGVDEPVAPAAEQSSGEPTPRVDRRQLVRLWLIGVAAIPILLAMIGYGAYERPSGVNGPTGDLPTVTSPVATPSAGNRPLSLLSISRNGNSITLIGDFPDAAAKATLMQSLRAMLAPGVNVVDQIRIDLPVRALDFAAAEPVFSAGAPIPDFTLRVEQDTVTMSGTAPSPEQKAAVERAAAGAWPDVSISSKIATRGQITPGAPSTPAPGTPSCNDLQAAINAMTGGPLAFGNDGLVLTTEDKQMLIKVADKLKSCPDARVTINGYADNSGVEAMNIPLSNQRATAVAEYLIANGVARDHVTAKGLGSASPIASNDTEDGRAKNRRVEIVVS</sequence>
<keyword evidence="2 4" id="KW-0472">Membrane</keyword>
<dbReference type="InterPro" id="IPR007055">
    <property type="entry name" value="BON_dom"/>
</dbReference>
<feature type="region of interest" description="Disordered" evidence="5">
    <location>
        <begin position="1"/>
        <end position="24"/>
    </location>
</feature>
<evidence type="ECO:0000256" key="4">
    <source>
        <dbReference type="PROSITE-ProRule" id="PRU00473"/>
    </source>
</evidence>
<dbReference type="Pfam" id="PF21923">
    <property type="entry name" value="BON_like"/>
    <property type="match status" value="1"/>
</dbReference>
<evidence type="ECO:0000256" key="3">
    <source>
        <dbReference type="ARBA" id="ARBA00023237"/>
    </source>
</evidence>
<keyword evidence="6" id="KW-1133">Transmembrane helix</keyword>
<comment type="caution">
    <text evidence="8">The sequence shown here is derived from an EMBL/GenBank/DDBJ whole genome shotgun (WGS) entry which is preliminary data.</text>
</comment>